<dbReference type="InterPro" id="IPR002347">
    <property type="entry name" value="SDR_fam"/>
</dbReference>
<reference evidence="2" key="1">
    <citation type="submission" date="2020-03" db="EMBL/GenBank/DDBJ databases">
        <title>A high-quality chromosome-level genome assembly of a woody plant with both climbing and erect habits, Rhamnella rubrinervis.</title>
        <authorList>
            <person name="Lu Z."/>
            <person name="Yang Y."/>
            <person name="Zhu X."/>
            <person name="Sun Y."/>
        </authorList>
    </citation>
    <scope>NUCLEOTIDE SEQUENCE</scope>
    <source>
        <strain evidence="2">BYM</strain>
        <tissue evidence="2">Leaf</tissue>
    </source>
</reference>
<sequence length="153" mass="17422">METLVEKRSRLKGVLRKKHVADAVTFLASDESEFVTGLDLAVDGVYYLHYRTSAYARGVAQGILTQGRAKLAETLCISCILILRIFIKGNAKHVSLRCSRRGPGQVTGKLHSLFVRSARRRVQQSRHRNSRKATRYRLGQDLRRERKRHGSMC</sequence>
<evidence type="ECO:0000313" key="3">
    <source>
        <dbReference type="Proteomes" id="UP000796880"/>
    </source>
</evidence>
<keyword evidence="3" id="KW-1185">Reference proteome</keyword>
<dbReference type="Proteomes" id="UP000796880">
    <property type="component" value="Unassembled WGS sequence"/>
</dbReference>
<feature type="region of interest" description="Disordered" evidence="1">
    <location>
        <begin position="121"/>
        <end position="153"/>
    </location>
</feature>
<dbReference type="InterPro" id="IPR036291">
    <property type="entry name" value="NAD(P)-bd_dom_sf"/>
</dbReference>
<feature type="compositionally biased region" description="Basic residues" evidence="1">
    <location>
        <begin position="121"/>
        <end position="135"/>
    </location>
</feature>
<proteinExistence type="predicted"/>
<evidence type="ECO:0000256" key="1">
    <source>
        <dbReference type="SAM" id="MobiDB-lite"/>
    </source>
</evidence>
<organism evidence="2 3">
    <name type="scientific">Rhamnella rubrinervis</name>
    <dbReference type="NCBI Taxonomy" id="2594499"/>
    <lineage>
        <taxon>Eukaryota</taxon>
        <taxon>Viridiplantae</taxon>
        <taxon>Streptophyta</taxon>
        <taxon>Embryophyta</taxon>
        <taxon>Tracheophyta</taxon>
        <taxon>Spermatophyta</taxon>
        <taxon>Magnoliopsida</taxon>
        <taxon>eudicotyledons</taxon>
        <taxon>Gunneridae</taxon>
        <taxon>Pentapetalae</taxon>
        <taxon>rosids</taxon>
        <taxon>fabids</taxon>
        <taxon>Rosales</taxon>
        <taxon>Rhamnaceae</taxon>
        <taxon>rhamnoid group</taxon>
        <taxon>Rhamneae</taxon>
        <taxon>Rhamnella</taxon>
    </lineage>
</organism>
<dbReference type="Gene3D" id="3.40.50.720">
    <property type="entry name" value="NAD(P)-binding Rossmann-like Domain"/>
    <property type="match status" value="1"/>
</dbReference>
<dbReference type="EMBL" id="VOIH02000009">
    <property type="protein sequence ID" value="KAF3437717.1"/>
    <property type="molecule type" value="Genomic_DNA"/>
</dbReference>
<protein>
    <submittedName>
        <fullName evidence="2">Uncharacterized protein</fullName>
    </submittedName>
</protein>
<accession>A0A8K0DUG5</accession>
<dbReference type="SUPFAM" id="SSF51735">
    <property type="entry name" value="NAD(P)-binding Rossmann-fold domains"/>
    <property type="match status" value="1"/>
</dbReference>
<dbReference type="OrthoDB" id="1720482at2759"/>
<evidence type="ECO:0000313" key="2">
    <source>
        <dbReference type="EMBL" id="KAF3437717.1"/>
    </source>
</evidence>
<dbReference type="Pfam" id="PF13561">
    <property type="entry name" value="adh_short_C2"/>
    <property type="match status" value="1"/>
</dbReference>
<gene>
    <name evidence="2" type="ORF">FNV43_RR20473</name>
</gene>
<dbReference type="AlphaFoldDB" id="A0A8K0DUG5"/>
<comment type="caution">
    <text evidence="2">The sequence shown here is derived from an EMBL/GenBank/DDBJ whole genome shotgun (WGS) entry which is preliminary data.</text>
</comment>
<name>A0A8K0DUG5_9ROSA</name>